<dbReference type="Gene3D" id="2.40.50.100">
    <property type="match status" value="1"/>
</dbReference>
<evidence type="ECO:0000259" key="8">
    <source>
        <dbReference type="Pfam" id="PF25963"/>
    </source>
</evidence>
<organism evidence="9 10">
    <name type="scientific">Solidesulfovibrio aerotolerans</name>
    <dbReference type="NCBI Taxonomy" id="295255"/>
    <lineage>
        <taxon>Bacteria</taxon>
        <taxon>Pseudomonadati</taxon>
        <taxon>Thermodesulfobacteriota</taxon>
        <taxon>Desulfovibrionia</taxon>
        <taxon>Desulfovibrionales</taxon>
        <taxon>Desulfovibrionaceae</taxon>
        <taxon>Solidesulfovibrio</taxon>
    </lineage>
</organism>
<dbReference type="GO" id="GO:0016020">
    <property type="term" value="C:membrane"/>
    <property type="evidence" value="ECO:0007669"/>
    <property type="project" value="UniProtKB-SubCell"/>
</dbReference>
<comment type="subcellular location">
    <subcellularLocation>
        <location evidence="1">Membrane</location>
        <topology evidence="1">Single-pass membrane protein</topology>
    </subcellularLocation>
</comment>
<dbReference type="InterPro" id="IPR058625">
    <property type="entry name" value="MdtA-like_BSH"/>
</dbReference>
<dbReference type="EMBL" id="WVUD01000020">
    <property type="protein sequence ID" value="MYL83836.1"/>
    <property type="molecule type" value="Genomic_DNA"/>
</dbReference>
<dbReference type="InterPro" id="IPR050739">
    <property type="entry name" value="MFP"/>
</dbReference>
<dbReference type="PANTHER" id="PTHR30386:SF26">
    <property type="entry name" value="TRANSPORT PROTEIN COMB"/>
    <property type="match status" value="1"/>
</dbReference>
<feature type="compositionally biased region" description="Polar residues" evidence="5">
    <location>
        <begin position="121"/>
        <end position="136"/>
    </location>
</feature>
<dbReference type="OrthoDB" id="9811754at2"/>
<evidence type="ECO:0000259" key="7">
    <source>
        <dbReference type="Pfam" id="PF25917"/>
    </source>
</evidence>
<feature type="compositionally biased region" description="Basic and acidic residues" evidence="5">
    <location>
        <begin position="137"/>
        <end position="147"/>
    </location>
</feature>
<dbReference type="SUPFAM" id="SSF111369">
    <property type="entry name" value="HlyD-like secretion proteins"/>
    <property type="match status" value="2"/>
</dbReference>
<feature type="domain" description="Multidrug resistance protein MdtA-like barrel-sandwich hybrid" evidence="7">
    <location>
        <begin position="59"/>
        <end position="301"/>
    </location>
</feature>
<protein>
    <submittedName>
        <fullName evidence="9">HlyD family efflux transporter periplasmic adaptor subunit</fullName>
    </submittedName>
</protein>
<evidence type="ECO:0000313" key="9">
    <source>
        <dbReference type="EMBL" id="MYL83836.1"/>
    </source>
</evidence>
<dbReference type="PANTHER" id="PTHR30386">
    <property type="entry name" value="MEMBRANE FUSION SUBUNIT OF EMRAB-TOLC MULTIDRUG EFFLUX PUMP"/>
    <property type="match status" value="1"/>
</dbReference>
<evidence type="ECO:0000313" key="10">
    <source>
        <dbReference type="Proteomes" id="UP000482487"/>
    </source>
</evidence>
<feature type="domain" description="p-hydroxybenzoic acid efflux pump subunit AaeA-like beta-barrel" evidence="8">
    <location>
        <begin position="308"/>
        <end position="383"/>
    </location>
</feature>
<proteinExistence type="predicted"/>
<dbReference type="AlphaFoldDB" id="A0A7C9NK73"/>
<keyword evidence="2 6" id="KW-0812">Transmembrane</keyword>
<evidence type="ECO:0000256" key="5">
    <source>
        <dbReference type="SAM" id="MobiDB-lite"/>
    </source>
</evidence>
<evidence type="ECO:0000256" key="3">
    <source>
        <dbReference type="ARBA" id="ARBA00022989"/>
    </source>
</evidence>
<evidence type="ECO:0000256" key="2">
    <source>
        <dbReference type="ARBA" id="ARBA00022692"/>
    </source>
</evidence>
<dbReference type="Proteomes" id="UP000482487">
    <property type="component" value="Unassembled WGS sequence"/>
</dbReference>
<evidence type="ECO:0000256" key="4">
    <source>
        <dbReference type="ARBA" id="ARBA00023136"/>
    </source>
</evidence>
<comment type="caution">
    <text evidence="9">The sequence shown here is derived from an EMBL/GenBank/DDBJ whole genome shotgun (WGS) entry which is preliminary data.</text>
</comment>
<dbReference type="PRINTS" id="PR01490">
    <property type="entry name" value="RTXTOXIND"/>
</dbReference>
<accession>A0A7C9NK73</accession>
<reference evidence="9 10" key="1">
    <citation type="submission" date="2020-01" db="EMBL/GenBank/DDBJ databases">
        <title>Genome sequence of Desulfovibrio aerotolerans DSM 16695(T).</title>
        <authorList>
            <person name="Karnachuk O."/>
            <person name="Avakyan M."/>
            <person name="Mardanov A."/>
            <person name="Kadnikov V."/>
            <person name="Ravin N."/>
        </authorList>
    </citation>
    <scope>NUCLEOTIDE SEQUENCE [LARGE SCALE GENOMIC DNA]</scope>
    <source>
        <strain evidence="9 10">DSM 16695</strain>
    </source>
</reference>
<evidence type="ECO:0000256" key="6">
    <source>
        <dbReference type="SAM" id="Phobius"/>
    </source>
</evidence>
<gene>
    <name evidence="9" type="ORF">GTA51_11920</name>
</gene>
<keyword evidence="3 6" id="KW-1133">Transmembrane helix</keyword>
<dbReference type="Gene3D" id="1.10.287.470">
    <property type="entry name" value="Helix hairpin bin"/>
    <property type="match status" value="1"/>
</dbReference>
<dbReference type="Pfam" id="PF25917">
    <property type="entry name" value="BSH_RND"/>
    <property type="match status" value="1"/>
</dbReference>
<sequence>MKPFFRPKHKTEGQPASRKKTVLILAVAVVAVLSLGYVFYSRGKVSTDDAFIDGRIHPITPRVAGYVNEAPVEDNQLVAAGDVLAVLDPTDYEVALAQAKADLAAAESQLAAQELGVPLQRSQTSSKVTGAQAQLESEQRSLEQATKERDAAVQDAAQIEAQLDQDKLDWGRISQLRQKDAVSQSDLDTIDNKRRAHEAQLRAARAKAEGAGRRLESILADIKRLRSAIVLAETGEEQAVIQTREASAQKAKAELARQKVKQAELNLSYTRIVSPVAGHVTKKQIESGRLVAAGQSLMTIVPLEPTQLWITANFKETQLKDVRPGQKVSIDVDTYPDYPLTGVVESIMAGTGSVFSLFPTENASGNYVKIVQRIPVKIVFDVDKAALPPLRLGMSVVPTIHTR</sequence>
<dbReference type="Pfam" id="PF25963">
    <property type="entry name" value="Beta-barrel_AAEA"/>
    <property type="match status" value="1"/>
</dbReference>
<keyword evidence="4 6" id="KW-0472">Membrane</keyword>
<keyword evidence="10" id="KW-1185">Reference proteome</keyword>
<dbReference type="Gene3D" id="2.40.30.170">
    <property type="match status" value="1"/>
</dbReference>
<feature type="transmembrane region" description="Helical" evidence="6">
    <location>
        <begin position="21"/>
        <end position="40"/>
    </location>
</feature>
<name>A0A7C9NK73_9BACT</name>
<feature type="region of interest" description="Disordered" evidence="5">
    <location>
        <begin position="121"/>
        <end position="147"/>
    </location>
</feature>
<dbReference type="InterPro" id="IPR058634">
    <property type="entry name" value="AaeA-lik-b-barrel"/>
</dbReference>
<dbReference type="RefSeq" id="WP_160961357.1">
    <property type="nucleotide sequence ID" value="NZ_WVUD01000020.1"/>
</dbReference>
<evidence type="ECO:0000256" key="1">
    <source>
        <dbReference type="ARBA" id="ARBA00004167"/>
    </source>
</evidence>